<evidence type="ECO:0000313" key="2">
    <source>
        <dbReference type="Proteomes" id="UP000006250"/>
    </source>
</evidence>
<dbReference type="EMBL" id="AECZ01000015">
    <property type="protein sequence ID" value="EFL50825.1"/>
    <property type="molecule type" value="Genomic_DNA"/>
</dbReference>
<dbReference type="STRING" id="596151.DesfrDRAFT_2401"/>
<dbReference type="RefSeq" id="WP_005994176.1">
    <property type="nucleotide sequence ID" value="NZ_AECZ01000015.1"/>
</dbReference>
<dbReference type="Gene3D" id="3.90.550.10">
    <property type="entry name" value="Spore Coat Polysaccharide Biosynthesis Protein SpsA, Chain A"/>
    <property type="match status" value="1"/>
</dbReference>
<sequence length="227" mass="25080">MLAGGTVLAIIPARGGSKGVSGKNIREVGGKPLIAWTIEAAKGSRFVDRVILSSDDSTIIGVALAHGCEVPFTREARLAQDDTPSIDVVFDAIERCPGFDWVLLLQPTSPLRTAEHIDSAMKHCQQHNAPSCVSVCQAKESPYWMFTLCKGNKLQPLLPAAEFARRQDLPPVFILNGAIYLARTEWMMKHKKFISLGTVAYEMPDELSIDLDTESDFQQLKFFMENK</sequence>
<comment type="caution">
    <text evidence="1">The sequence shown here is derived from an EMBL/GenBank/DDBJ whole genome shotgun (WGS) entry which is preliminary data.</text>
</comment>
<dbReference type="AlphaFoldDB" id="E1JXQ2"/>
<dbReference type="Pfam" id="PF02348">
    <property type="entry name" value="CTP_transf_3"/>
    <property type="match status" value="1"/>
</dbReference>
<protein>
    <submittedName>
        <fullName evidence="1">N-acylneuraminate cytidylyltransferase</fullName>
        <ecNumber evidence="1">2.7.7.43</ecNumber>
    </submittedName>
</protein>
<dbReference type="OrthoDB" id="9805604at2"/>
<gene>
    <name evidence="1" type="ORF">DesfrDRAFT_2401</name>
</gene>
<dbReference type="InterPro" id="IPR003329">
    <property type="entry name" value="Cytidylyl_trans"/>
</dbReference>
<reference evidence="1 2" key="1">
    <citation type="submission" date="2010-08" db="EMBL/GenBank/DDBJ databases">
        <title>The draft genome of Desulfovibrio fructosovorans JJ.</title>
        <authorList>
            <consortium name="US DOE Joint Genome Institute (JGI-PGF)"/>
            <person name="Lucas S."/>
            <person name="Copeland A."/>
            <person name="Lapidus A."/>
            <person name="Cheng J.-F."/>
            <person name="Bruce D."/>
            <person name="Goodwin L."/>
            <person name="Pitluck S."/>
            <person name="Land M.L."/>
            <person name="Hauser L."/>
            <person name="Chang Y.-J."/>
            <person name="Jeffries C."/>
            <person name="Wall J.D."/>
            <person name="Stahl D.A."/>
            <person name="Arkin A.P."/>
            <person name="Dehal P."/>
            <person name="Stolyar S.M."/>
            <person name="Hazen T.C."/>
            <person name="Woyke T.J."/>
        </authorList>
    </citation>
    <scope>NUCLEOTIDE SEQUENCE [LARGE SCALE GENOMIC DNA]</scope>
    <source>
        <strain evidence="1 2">JJ</strain>
    </source>
</reference>
<dbReference type="CDD" id="cd02513">
    <property type="entry name" value="CMP-NeuAc_Synthase"/>
    <property type="match status" value="1"/>
</dbReference>
<dbReference type="PANTHER" id="PTHR21485:SF6">
    <property type="entry name" value="N-ACYLNEURAMINATE CYTIDYLYLTRANSFERASE-RELATED"/>
    <property type="match status" value="1"/>
</dbReference>
<organism evidence="1 2">
    <name type="scientific">Solidesulfovibrio fructosivorans JJ]</name>
    <dbReference type="NCBI Taxonomy" id="596151"/>
    <lineage>
        <taxon>Bacteria</taxon>
        <taxon>Pseudomonadati</taxon>
        <taxon>Thermodesulfobacteriota</taxon>
        <taxon>Desulfovibrionia</taxon>
        <taxon>Desulfovibrionales</taxon>
        <taxon>Desulfovibrionaceae</taxon>
        <taxon>Solidesulfovibrio</taxon>
    </lineage>
</organism>
<name>E1JXQ2_SOLFR</name>
<dbReference type="PANTHER" id="PTHR21485">
    <property type="entry name" value="HAD SUPERFAMILY MEMBERS CMAS AND KDSC"/>
    <property type="match status" value="1"/>
</dbReference>
<dbReference type="InterPro" id="IPR029044">
    <property type="entry name" value="Nucleotide-diphossugar_trans"/>
</dbReference>
<keyword evidence="1" id="KW-0548">Nucleotidyltransferase</keyword>
<dbReference type="GO" id="GO:0008781">
    <property type="term" value="F:N-acylneuraminate cytidylyltransferase activity"/>
    <property type="evidence" value="ECO:0007669"/>
    <property type="project" value="UniProtKB-EC"/>
</dbReference>
<dbReference type="eggNOG" id="COG1083">
    <property type="taxonomic scope" value="Bacteria"/>
</dbReference>
<dbReference type="InterPro" id="IPR050793">
    <property type="entry name" value="CMP-NeuNAc_synthase"/>
</dbReference>
<dbReference type="EC" id="2.7.7.43" evidence="1"/>
<dbReference type="SUPFAM" id="SSF53448">
    <property type="entry name" value="Nucleotide-diphospho-sugar transferases"/>
    <property type="match status" value="1"/>
</dbReference>
<proteinExistence type="predicted"/>
<accession>E1JXQ2</accession>
<evidence type="ECO:0000313" key="1">
    <source>
        <dbReference type="EMBL" id="EFL50825.1"/>
    </source>
</evidence>
<keyword evidence="1" id="KW-0808">Transferase</keyword>
<keyword evidence="2" id="KW-1185">Reference proteome</keyword>
<dbReference type="Proteomes" id="UP000006250">
    <property type="component" value="Unassembled WGS sequence"/>
</dbReference>